<dbReference type="InterPro" id="IPR045852">
    <property type="entry name" value="UNC80_central"/>
</dbReference>
<reference evidence="3" key="2">
    <citation type="submission" date="2021-04" db="EMBL/GenBank/DDBJ databases">
        <title>Genome-wide patterns of bracovirus chromosomal integration into multiple host tissues during parasitism.</title>
        <authorList>
            <person name="Chebbi M.A.C."/>
        </authorList>
    </citation>
    <scope>NUCLEOTIDE SEQUENCE</scope>
    <source>
        <tissue evidence="3">Whole body</tissue>
    </source>
</reference>
<name>A0A8J5R8B1_9HYME</name>
<evidence type="ECO:0000256" key="1">
    <source>
        <dbReference type="SAM" id="MobiDB-lite"/>
    </source>
</evidence>
<feature type="domain" description="Protein UNC80 central region" evidence="2">
    <location>
        <begin position="459"/>
        <end position="617"/>
    </location>
</feature>
<dbReference type="PANTHER" id="PTHR31781:SF1">
    <property type="entry name" value="PROTEIN UNC-80 HOMOLOG"/>
    <property type="match status" value="1"/>
</dbReference>
<protein>
    <recommendedName>
        <fullName evidence="2">Protein UNC80 central region domain-containing protein</fullName>
    </recommendedName>
</protein>
<dbReference type="Proteomes" id="UP000729913">
    <property type="component" value="Unassembled WGS sequence"/>
</dbReference>
<sequence>MEMGVLKQCLGDEASNAGSGQDNEKQERKHDSPVNDQDPRNDLEGRNWNAHALMLNCVFRVIKHLGCPHGCADGIRGTQADFCRSQVPNLLSKLFQSSSRQFSRTLRLMVRNQPISEILELFHSYVGFCVEPSSLLSPLNQKRNVNKSPENANQTTTAASATATYGGLKYASRTIESQILGCIFKPLVTRFVSSSQEFKSQENISVYCDIKQFITYVKENHGGVFRRVALSGILDSSDKPNKRCNSSIITTRVIRHIHQSDYDDDLGNDCHYIDDRGIRKAFKKRSTSSTGALQSLLETELSEENTKISQSPLGNLRKKHLLTPRQSERNLGIGETCVSRKARKSTRFQLGGIVNWFRREYGRTDSTDSHDSSESPSEGNFIRQASFHRGHYRVTRPGRGVGQTLQRAKRRVESKLNKIGFRKGKKKESLEEAPHNYFSRRNSMDLGDASRESEFVVLKERRLVPREAVFEGMKRFSFLLETCQPGSVPDHHLIAAILDLPHAPVVARASLLLECAHLVHQCNKGHWPTWMKINLPIFRPSIAMSTRNAPSGLRRTHVLQRAAGKLFYQWAEAISARLEEFMNEDKKNVDQIIALVNDESKQRELVIEDEEEDFLDEGMQIFF</sequence>
<feature type="region of interest" description="Disordered" evidence="1">
    <location>
        <begin position="364"/>
        <end position="407"/>
    </location>
</feature>
<proteinExistence type="predicted"/>
<dbReference type="OrthoDB" id="5584001at2759"/>
<accession>A0A8J5R8B1</accession>
<comment type="caution">
    <text evidence="3">The sequence shown here is derived from an EMBL/GenBank/DDBJ whole genome shotgun (WGS) entry which is preliminary data.</text>
</comment>
<dbReference type="AlphaFoldDB" id="A0A8J5R8B1"/>
<dbReference type="GO" id="GO:0005261">
    <property type="term" value="F:monoatomic cation channel activity"/>
    <property type="evidence" value="ECO:0007669"/>
    <property type="project" value="TreeGrafter"/>
</dbReference>
<dbReference type="GO" id="GO:0030424">
    <property type="term" value="C:axon"/>
    <property type="evidence" value="ECO:0007669"/>
    <property type="project" value="TreeGrafter"/>
</dbReference>
<dbReference type="Pfam" id="PF19424">
    <property type="entry name" value="UNC80"/>
    <property type="match status" value="1"/>
</dbReference>
<organism evidence="3 4">
    <name type="scientific">Cotesia typhae</name>
    <dbReference type="NCBI Taxonomy" id="2053667"/>
    <lineage>
        <taxon>Eukaryota</taxon>
        <taxon>Metazoa</taxon>
        <taxon>Ecdysozoa</taxon>
        <taxon>Arthropoda</taxon>
        <taxon>Hexapoda</taxon>
        <taxon>Insecta</taxon>
        <taxon>Pterygota</taxon>
        <taxon>Neoptera</taxon>
        <taxon>Endopterygota</taxon>
        <taxon>Hymenoptera</taxon>
        <taxon>Apocrita</taxon>
        <taxon>Ichneumonoidea</taxon>
        <taxon>Braconidae</taxon>
        <taxon>Microgastrinae</taxon>
        <taxon>Cotesia</taxon>
    </lineage>
</organism>
<gene>
    <name evidence="3" type="ORF">G9C98_008450</name>
</gene>
<feature type="compositionally biased region" description="Basic and acidic residues" evidence="1">
    <location>
        <begin position="364"/>
        <end position="373"/>
    </location>
</feature>
<feature type="region of interest" description="Disordered" evidence="1">
    <location>
        <begin position="1"/>
        <end position="43"/>
    </location>
</feature>
<dbReference type="GO" id="GO:0034703">
    <property type="term" value="C:cation channel complex"/>
    <property type="evidence" value="ECO:0007669"/>
    <property type="project" value="TreeGrafter"/>
</dbReference>
<feature type="compositionally biased region" description="Basic residues" evidence="1">
    <location>
        <begin position="386"/>
        <end position="396"/>
    </location>
</feature>
<dbReference type="GO" id="GO:0055080">
    <property type="term" value="P:monoatomic cation homeostasis"/>
    <property type="evidence" value="ECO:0007669"/>
    <property type="project" value="TreeGrafter"/>
</dbReference>
<dbReference type="EMBL" id="JAAOIC020000072">
    <property type="protein sequence ID" value="KAG8033969.1"/>
    <property type="molecule type" value="Genomic_DNA"/>
</dbReference>
<feature type="compositionally biased region" description="Basic and acidic residues" evidence="1">
    <location>
        <begin position="22"/>
        <end position="43"/>
    </location>
</feature>
<keyword evidence="4" id="KW-1185">Reference proteome</keyword>
<evidence type="ECO:0000313" key="4">
    <source>
        <dbReference type="Proteomes" id="UP000729913"/>
    </source>
</evidence>
<evidence type="ECO:0000313" key="3">
    <source>
        <dbReference type="EMBL" id="KAG8033969.1"/>
    </source>
</evidence>
<dbReference type="PANTHER" id="PTHR31781">
    <property type="entry name" value="UNC80"/>
    <property type="match status" value="1"/>
</dbReference>
<evidence type="ECO:0000259" key="2">
    <source>
        <dbReference type="Pfam" id="PF19424"/>
    </source>
</evidence>
<reference evidence="3" key="1">
    <citation type="submission" date="2020-03" db="EMBL/GenBank/DDBJ databases">
        <authorList>
            <person name="Chebbi M.A."/>
            <person name="Drezen J.M."/>
        </authorList>
    </citation>
    <scope>NUCLEOTIDE SEQUENCE</scope>
    <source>
        <tissue evidence="3">Whole body</tissue>
    </source>
</reference>